<dbReference type="AlphaFoldDB" id="N9PFQ9"/>
<organism evidence="7 8">
    <name type="scientific">Acinetobacter colistiniresistens</name>
    <dbReference type="NCBI Taxonomy" id="280145"/>
    <lineage>
        <taxon>Bacteria</taxon>
        <taxon>Pseudomonadati</taxon>
        <taxon>Pseudomonadota</taxon>
        <taxon>Gammaproteobacteria</taxon>
        <taxon>Moraxellales</taxon>
        <taxon>Moraxellaceae</taxon>
        <taxon>Acinetobacter</taxon>
    </lineage>
</organism>
<dbReference type="GO" id="GO:0005886">
    <property type="term" value="C:plasma membrane"/>
    <property type="evidence" value="ECO:0007669"/>
    <property type="project" value="UniProtKB-SubCell"/>
</dbReference>
<feature type="transmembrane region" description="Helical" evidence="6">
    <location>
        <begin position="254"/>
        <end position="283"/>
    </location>
</feature>
<accession>N9PFQ9</accession>
<feature type="transmembrane region" description="Helical" evidence="6">
    <location>
        <begin position="88"/>
        <end position="111"/>
    </location>
</feature>
<dbReference type="Proteomes" id="UP000013009">
    <property type="component" value="Unassembled WGS sequence"/>
</dbReference>
<reference evidence="7 8" key="1">
    <citation type="submission" date="2013-02" db="EMBL/GenBank/DDBJ databases">
        <title>The Genome Sequence of Acinetobacter sp. NIPH 1859.</title>
        <authorList>
            <consortium name="The Broad Institute Genome Sequencing Platform"/>
            <consortium name="The Broad Institute Genome Sequencing Center for Infectious Disease"/>
            <person name="Cerqueira G."/>
            <person name="Feldgarden M."/>
            <person name="Courvalin P."/>
            <person name="Perichon B."/>
            <person name="Grillot-Courvalin C."/>
            <person name="Clermont D."/>
            <person name="Rocha E."/>
            <person name="Yoon E.-J."/>
            <person name="Nemec A."/>
            <person name="Walker B."/>
            <person name="Young S.K."/>
            <person name="Zeng Q."/>
            <person name="Gargeya S."/>
            <person name="Fitzgerald M."/>
            <person name="Haas B."/>
            <person name="Abouelleil A."/>
            <person name="Alvarado L."/>
            <person name="Arachchi H.M."/>
            <person name="Berlin A.M."/>
            <person name="Chapman S.B."/>
            <person name="Dewar J."/>
            <person name="Goldberg J."/>
            <person name="Griggs A."/>
            <person name="Gujja S."/>
            <person name="Hansen M."/>
            <person name="Howarth C."/>
            <person name="Imamovic A."/>
            <person name="Larimer J."/>
            <person name="McCowan C."/>
            <person name="Murphy C."/>
            <person name="Neiman D."/>
            <person name="Pearson M."/>
            <person name="Priest M."/>
            <person name="Roberts A."/>
            <person name="Saif S."/>
            <person name="Shea T."/>
            <person name="Sisk P."/>
            <person name="Sykes S."/>
            <person name="Wortman J."/>
            <person name="Nusbaum C."/>
            <person name="Birren B."/>
        </authorList>
    </citation>
    <scope>NUCLEOTIDE SEQUENCE [LARGE SCALE GENOMIC DNA]</scope>
    <source>
        <strain evidence="7 8">NIPH 1859</strain>
    </source>
</reference>
<keyword evidence="8" id="KW-1185">Reference proteome</keyword>
<comment type="subcellular location">
    <subcellularLocation>
        <location evidence="1">Cell membrane</location>
        <topology evidence="1">Multi-pass membrane protein</topology>
    </subcellularLocation>
</comment>
<evidence type="ECO:0000256" key="1">
    <source>
        <dbReference type="ARBA" id="ARBA00004651"/>
    </source>
</evidence>
<feature type="transmembrane region" description="Helical" evidence="6">
    <location>
        <begin position="149"/>
        <end position="167"/>
    </location>
</feature>
<evidence type="ECO:0000313" key="7">
    <source>
        <dbReference type="EMBL" id="ENX32298.1"/>
    </source>
</evidence>
<proteinExistence type="predicted"/>
<evidence type="ECO:0000313" key="8">
    <source>
        <dbReference type="Proteomes" id="UP000013009"/>
    </source>
</evidence>
<feature type="transmembrane region" description="Helical" evidence="6">
    <location>
        <begin position="327"/>
        <end position="350"/>
    </location>
</feature>
<dbReference type="PANTHER" id="PTHR30250">
    <property type="entry name" value="PST FAMILY PREDICTED COLANIC ACID TRANSPORTER"/>
    <property type="match status" value="1"/>
</dbReference>
<dbReference type="OrthoDB" id="103403at2"/>
<feature type="transmembrane region" description="Helical" evidence="6">
    <location>
        <begin position="173"/>
        <end position="194"/>
    </location>
</feature>
<feature type="transmembrane region" description="Helical" evidence="6">
    <location>
        <begin position="44"/>
        <end position="67"/>
    </location>
</feature>
<evidence type="ECO:0000256" key="2">
    <source>
        <dbReference type="ARBA" id="ARBA00022475"/>
    </source>
</evidence>
<evidence type="ECO:0008006" key="9">
    <source>
        <dbReference type="Google" id="ProtNLM"/>
    </source>
</evidence>
<comment type="caution">
    <text evidence="7">The sequence shown here is derived from an EMBL/GenBank/DDBJ whole genome shotgun (WGS) entry which is preliminary data.</text>
</comment>
<evidence type="ECO:0000256" key="3">
    <source>
        <dbReference type="ARBA" id="ARBA00022692"/>
    </source>
</evidence>
<protein>
    <recommendedName>
        <fullName evidence="9">Polysaccharide biosynthesis protein C-terminal domain-containing protein</fullName>
    </recommendedName>
</protein>
<keyword evidence="2" id="KW-1003">Cell membrane</keyword>
<feature type="transmembrane region" description="Helical" evidence="6">
    <location>
        <begin position="117"/>
        <end position="137"/>
    </location>
</feature>
<dbReference type="Pfam" id="PF01943">
    <property type="entry name" value="Polysacc_synt"/>
    <property type="match status" value="1"/>
</dbReference>
<evidence type="ECO:0000256" key="5">
    <source>
        <dbReference type="ARBA" id="ARBA00023136"/>
    </source>
</evidence>
<feature type="transmembrane region" description="Helical" evidence="6">
    <location>
        <begin position="20"/>
        <end position="38"/>
    </location>
</feature>
<keyword evidence="4 6" id="KW-1133">Transmembrane helix</keyword>
<dbReference type="PANTHER" id="PTHR30250:SF11">
    <property type="entry name" value="O-ANTIGEN TRANSPORTER-RELATED"/>
    <property type="match status" value="1"/>
</dbReference>
<evidence type="ECO:0000256" key="6">
    <source>
        <dbReference type="SAM" id="Phobius"/>
    </source>
</evidence>
<name>N9PFQ9_9GAMM</name>
<feature type="transmembrane region" description="Helical" evidence="6">
    <location>
        <begin position="295"/>
        <end position="315"/>
    </location>
</feature>
<dbReference type="RefSeq" id="WP_005277824.1">
    <property type="nucleotide sequence ID" value="NZ_KB850198.1"/>
</dbReference>
<dbReference type="InterPro" id="IPR002797">
    <property type="entry name" value="Polysacc_synth"/>
</dbReference>
<dbReference type="HOGENOM" id="CLU_022017_8_1_6"/>
<feature type="transmembrane region" description="Helical" evidence="6">
    <location>
        <begin position="362"/>
        <end position="382"/>
    </location>
</feature>
<gene>
    <name evidence="7" type="ORF">F889_03617</name>
</gene>
<feature type="transmembrane region" description="Helical" evidence="6">
    <location>
        <begin position="388"/>
        <end position="409"/>
    </location>
</feature>
<sequence length="427" mass="48745">MNLISKLKSDARIKNSLWMLIEKSISLFGLIFIVSAVAKYTGPQIYGEIALAASIFILSKTIAQLGLDQVYFKYVSENKPYFDVFFKNAIKFISIIYLKVLMLVLVVAFFFSSKTGFYFILATGVAYYFNSIDLANFFNEAKLLSKINVFSNTIGLVFALLLRYLVVVTEADVLYLCIPIIAMTIIPFSIKLYIYKKSYSKNGKRSEKLNLLKYTKFFLSAGIPLTLSVLTVTFNSQVATYLLAYFDGAKTVAIYSVAFTLAGAWCIVPTTIIMSYLTTIYAVKSDSEYVSEAKKLFLMIVLVSFIIIFLLYLFSKFIISFLYGPEYYGAIKVFRVLLFYQFFWVIGFYFSRLIVKFNGYRFLAYKSFFVCVLNLCLAFLLIRKIGVLGAAYAALIVEVFSALVINLFYKKASLLQVIFFYRKRDEA</sequence>
<dbReference type="PATRIC" id="fig|1217695.3.peg.3511"/>
<feature type="transmembrane region" description="Helical" evidence="6">
    <location>
        <begin position="214"/>
        <end position="234"/>
    </location>
</feature>
<keyword evidence="3 6" id="KW-0812">Transmembrane</keyword>
<dbReference type="InterPro" id="IPR050833">
    <property type="entry name" value="Poly_Biosynth_Transport"/>
</dbReference>
<evidence type="ECO:0000256" key="4">
    <source>
        <dbReference type="ARBA" id="ARBA00022989"/>
    </source>
</evidence>
<keyword evidence="5 6" id="KW-0472">Membrane</keyword>
<dbReference type="EMBL" id="APRZ01000025">
    <property type="protein sequence ID" value="ENX32298.1"/>
    <property type="molecule type" value="Genomic_DNA"/>
</dbReference>